<dbReference type="InterPro" id="IPR002625">
    <property type="entry name" value="Smr_dom"/>
</dbReference>
<name>A0A2V1IYK8_9BACT</name>
<dbReference type="Gene3D" id="2.60.40.1600">
    <property type="entry name" value="Smr-associated-like"/>
    <property type="match status" value="1"/>
</dbReference>
<keyword evidence="4" id="KW-1185">Reference proteome</keyword>
<evidence type="ECO:0000313" key="3">
    <source>
        <dbReference type="EMBL" id="PWB09155.1"/>
    </source>
</evidence>
<feature type="region of interest" description="Disordered" evidence="1">
    <location>
        <begin position="246"/>
        <end position="266"/>
    </location>
</feature>
<dbReference type="Proteomes" id="UP000244925">
    <property type="component" value="Unassembled WGS sequence"/>
</dbReference>
<dbReference type="PROSITE" id="PS50828">
    <property type="entry name" value="SMR"/>
    <property type="match status" value="1"/>
</dbReference>
<dbReference type="Pfam" id="PF09640">
    <property type="entry name" value="DUF2027"/>
    <property type="match status" value="1"/>
</dbReference>
<dbReference type="Gene3D" id="3.30.1370.110">
    <property type="match status" value="1"/>
</dbReference>
<evidence type="ECO:0000259" key="2">
    <source>
        <dbReference type="PROSITE" id="PS50828"/>
    </source>
</evidence>
<dbReference type="InterPro" id="IPR036063">
    <property type="entry name" value="Smr_dom_sf"/>
</dbReference>
<reference evidence="4" key="1">
    <citation type="submission" date="2018-02" db="EMBL/GenBank/DDBJ databases">
        <authorList>
            <person name="Clavel T."/>
            <person name="Strowig T."/>
        </authorList>
    </citation>
    <scope>NUCLEOTIDE SEQUENCE [LARGE SCALE GENOMIC DNA]</scope>
    <source>
        <strain evidence="4">DSM 100764</strain>
    </source>
</reference>
<comment type="caution">
    <text evidence="3">The sequence shown here is derived from an EMBL/GenBank/DDBJ whole genome shotgun (WGS) entry which is preliminary data.</text>
</comment>
<accession>A0A2V1IYK8</accession>
<dbReference type="Pfam" id="PF01713">
    <property type="entry name" value="Smr"/>
    <property type="match status" value="1"/>
</dbReference>
<gene>
    <name evidence="3" type="ORF">C5O25_02150</name>
</gene>
<dbReference type="EMBL" id="PUBV01000003">
    <property type="protein sequence ID" value="PWB09155.1"/>
    <property type="molecule type" value="Genomic_DNA"/>
</dbReference>
<dbReference type="AlphaFoldDB" id="A0A2V1IYK8"/>
<organism evidence="3 4">
    <name type="scientific">Paramuribaculum intestinale</name>
    <dbReference type="NCBI Taxonomy" id="2094151"/>
    <lineage>
        <taxon>Bacteria</taxon>
        <taxon>Pseudomonadati</taxon>
        <taxon>Bacteroidota</taxon>
        <taxon>Bacteroidia</taxon>
        <taxon>Bacteroidales</taxon>
        <taxon>Muribaculaceae</taxon>
        <taxon>Paramuribaculum</taxon>
    </lineage>
</organism>
<dbReference type="InterPro" id="IPR036781">
    <property type="entry name" value="Smr_assoc-like_sf"/>
</dbReference>
<proteinExistence type="predicted"/>
<protein>
    <submittedName>
        <fullName evidence="3">DUF2027 domain-containing protein</fullName>
    </submittedName>
</protein>
<dbReference type="InterPro" id="IPR018598">
    <property type="entry name" value="DUF2027"/>
</dbReference>
<dbReference type="SUPFAM" id="SSF158949">
    <property type="entry name" value="Smr-associated domain-like"/>
    <property type="match status" value="1"/>
</dbReference>
<sequence length="358" mass="40221">MAKTGDTVRFLNSVGGGRIVRIDGNVAYVDEDGFETPVMLRECVVVSEAGDSRAAASAAPAVAPKEIEKPSKEVKAEPELPIVETEGGDKLNVVLGYEPADIKQLSTTRFDISIVNDSNYYLYFTYLTRGDEEEWTTRYAGIVEPNIQLLIGEMTHADLAHMEHVAVQMIAFKRDKGFAMKRPVDVEKRMDLTRFLRVNCFRPNDYFERDVIALPIVTDDVQLGHDAVSVKPEVIAEAMLTPVERRPERRQVKKVQRQPRTSGGGDPFVTDLHIDELLDTTAGMSPAEILNYQVDEFRKVMDANMHNRGRKLIFIHGKGEGVLRQALMKELRHRYKSCQVQDASFREYGFGATQVTIG</sequence>
<feature type="domain" description="Smr" evidence="2">
    <location>
        <begin position="288"/>
        <end position="358"/>
    </location>
</feature>
<evidence type="ECO:0000313" key="4">
    <source>
        <dbReference type="Proteomes" id="UP000244925"/>
    </source>
</evidence>
<evidence type="ECO:0000256" key="1">
    <source>
        <dbReference type="SAM" id="MobiDB-lite"/>
    </source>
</evidence>